<evidence type="ECO:0000256" key="3">
    <source>
        <dbReference type="ARBA" id="ARBA00022692"/>
    </source>
</evidence>
<evidence type="ECO:0000256" key="1">
    <source>
        <dbReference type="ARBA" id="ARBA00004141"/>
    </source>
</evidence>
<dbReference type="RefSeq" id="XP_024325605.1">
    <property type="nucleotide sequence ID" value="XM_024466834.1"/>
</dbReference>
<dbReference type="GO" id="GO:0022857">
    <property type="term" value="F:transmembrane transporter activity"/>
    <property type="evidence" value="ECO:0007669"/>
    <property type="project" value="UniProtKB-ARBA"/>
</dbReference>
<evidence type="ECO:0000256" key="6">
    <source>
        <dbReference type="SAM" id="Phobius"/>
    </source>
</evidence>
<keyword evidence="4 6" id="KW-1133">Transmembrane helix</keyword>
<evidence type="ECO:0000256" key="5">
    <source>
        <dbReference type="ARBA" id="ARBA00023136"/>
    </source>
</evidence>
<dbReference type="GO" id="GO:0016020">
    <property type="term" value="C:membrane"/>
    <property type="evidence" value="ECO:0007669"/>
    <property type="project" value="UniProtKB-SubCell"/>
</dbReference>
<dbReference type="PANTHER" id="PTHR45649">
    <property type="entry name" value="AMINO-ACID PERMEASE BAT1"/>
    <property type="match status" value="1"/>
</dbReference>
<keyword evidence="2" id="KW-0813">Transport</keyword>
<comment type="subcellular location">
    <subcellularLocation>
        <location evidence="1">Membrane</location>
        <topology evidence="1">Multi-pass membrane protein</topology>
    </subcellularLocation>
</comment>
<dbReference type="eggNOG" id="KOG1289">
    <property type="taxonomic scope" value="Eukaryota"/>
</dbReference>
<dbReference type="GeneID" id="36286263"/>
<keyword evidence="5 6" id="KW-0472">Membrane</keyword>
<evidence type="ECO:0000256" key="2">
    <source>
        <dbReference type="ARBA" id="ARBA00022448"/>
    </source>
</evidence>
<name>A0A177AGM4_9PEZI</name>
<reference evidence="7" key="1">
    <citation type="submission" date="2016-03" db="EMBL/GenBank/DDBJ databases">
        <title>Updated assembly of Pseudogymnoascus destructans, the fungus causing white-nose syndrome of bats.</title>
        <authorList>
            <person name="Palmer J.M."/>
            <person name="Drees K.P."/>
            <person name="Foster J.T."/>
            <person name="Lindner D.L."/>
        </authorList>
    </citation>
    <scope>NUCLEOTIDE SEQUENCE [LARGE SCALE GENOMIC DNA]</scope>
    <source>
        <strain evidence="7">20631-21</strain>
    </source>
</reference>
<protein>
    <submittedName>
        <fullName evidence="7">Uncharacterized protein</fullName>
    </submittedName>
</protein>
<dbReference type="AlphaFoldDB" id="A0A177AGM4"/>
<organism evidence="7">
    <name type="scientific">Pseudogymnoascus destructans</name>
    <dbReference type="NCBI Taxonomy" id="655981"/>
    <lineage>
        <taxon>Eukaryota</taxon>
        <taxon>Fungi</taxon>
        <taxon>Dikarya</taxon>
        <taxon>Ascomycota</taxon>
        <taxon>Pezizomycotina</taxon>
        <taxon>Leotiomycetes</taxon>
        <taxon>Thelebolales</taxon>
        <taxon>Thelebolaceae</taxon>
        <taxon>Pseudogymnoascus</taxon>
    </lineage>
</organism>
<keyword evidence="3 6" id="KW-0812">Transmembrane</keyword>
<gene>
    <name evidence="7" type="ORF">VC83_03186</name>
</gene>
<proteinExistence type="predicted"/>
<feature type="transmembrane region" description="Helical" evidence="6">
    <location>
        <begin position="184"/>
        <end position="202"/>
    </location>
</feature>
<feature type="transmembrane region" description="Helical" evidence="6">
    <location>
        <begin position="92"/>
        <end position="113"/>
    </location>
</feature>
<dbReference type="EMBL" id="KV441392">
    <property type="protein sequence ID" value="OAF60324.1"/>
    <property type="molecule type" value="Genomic_DNA"/>
</dbReference>
<accession>A0A177AGM4</accession>
<sequence length="239" mass="25307">MPRVSPRYFAETCSYTQTPSAYNNSAGISEELPEAASLVLADPARRDNAVARIAPDHAPEVGTDAHDEEEVANFGYKQELKLKRDWGLMHNFSISFSIISVITGITTFFSYGLHTGGAFNLLGQVAVTTGITGCAGLIPTPTVATVKSSYESTAKQLASTPPSSHGIVNTFVVKVLRYLNNTSILLHSGGVAAIAIAVLAKAPTHQPASALFQKFYDGTAATPGEPGWSIRASPAYVAY</sequence>
<evidence type="ECO:0000256" key="4">
    <source>
        <dbReference type="ARBA" id="ARBA00022989"/>
    </source>
</evidence>
<dbReference type="VEuPathDB" id="FungiDB:GMDG_03948"/>
<dbReference type="PANTHER" id="PTHR45649:SF26">
    <property type="entry name" value="OS04G0435100 PROTEIN"/>
    <property type="match status" value="1"/>
</dbReference>
<dbReference type="OrthoDB" id="3433090at2759"/>
<evidence type="ECO:0000313" key="7">
    <source>
        <dbReference type="EMBL" id="OAF60324.1"/>
    </source>
</evidence>
<dbReference type="Proteomes" id="UP000077154">
    <property type="component" value="Unassembled WGS sequence"/>
</dbReference>